<dbReference type="KEGG" id="bqy:MUS_2209"/>
<dbReference type="HOGENOM" id="CLU_3339513_0_0_9"/>
<dbReference type="Proteomes" id="UP000002878">
    <property type="component" value="Chromosome"/>
</dbReference>
<name>I2C687_BACAY</name>
<accession>I2C687</accession>
<sequence length="37" mass="4528">MILSYLFTDFSFFNVKLLLRRQNLFKSAINYTFYSLL</sequence>
<reference evidence="1 2" key="1">
    <citation type="journal article" date="2012" name="J. Biotechnol.">
        <title>Genome sequence of the plant growth promoting strain Bacillus amyloliquefaciens subsp. plantarum B9601-Y2 and expression of mersacidin and other secondary metabolites.</title>
        <authorList>
            <person name="He P."/>
            <person name="Hao K."/>
            <person name="Blom J."/>
            <person name="Ruckert C."/>
            <person name="Vater J."/>
            <person name="Mao Z."/>
            <person name="Wu Y."/>
            <person name="Hou M."/>
            <person name="He P."/>
            <person name="He Y."/>
            <person name="Borriss R."/>
        </authorList>
    </citation>
    <scope>NUCLEOTIDE SEQUENCE [LARGE SCALE GENOMIC DNA]</scope>
    <source>
        <strain evidence="1">Y2</strain>
    </source>
</reference>
<organism evidence="1 2">
    <name type="scientific">Bacillus amyloliquefaciens (strain Y2)</name>
    <name type="common">Bacillus amyloliquefaciens subsp. plantarum (strain B9601-Y2)</name>
    <dbReference type="NCBI Taxonomy" id="1155777"/>
    <lineage>
        <taxon>Bacteria</taxon>
        <taxon>Bacillati</taxon>
        <taxon>Bacillota</taxon>
        <taxon>Bacilli</taxon>
        <taxon>Bacillales</taxon>
        <taxon>Bacillaceae</taxon>
        <taxon>Bacillus</taxon>
        <taxon>Bacillus amyloliquefaciens group</taxon>
    </lineage>
</organism>
<proteinExistence type="predicted"/>
<protein>
    <submittedName>
        <fullName evidence="1">Uncharacterized protein</fullName>
    </submittedName>
</protein>
<evidence type="ECO:0000313" key="2">
    <source>
        <dbReference type="Proteomes" id="UP000002878"/>
    </source>
</evidence>
<evidence type="ECO:0000313" key="1">
    <source>
        <dbReference type="EMBL" id="AFJ62161.1"/>
    </source>
</evidence>
<dbReference type="AlphaFoldDB" id="I2C687"/>
<gene>
    <name evidence="1" type="ORF">MUS_2209</name>
</gene>
<dbReference type="EMBL" id="CP003332">
    <property type="protein sequence ID" value="AFJ62161.1"/>
    <property type="molecule type" value="Genomic_DNA"/>
</dbReference>